<dbReference type="AlphaFoldDB" id="A0A5J6G869"/>
<reference evidence="1 2" key="1">
    <citation type="submission" date="2017-09" db="EMBL/GenBank/DDBJ databases">
        <authorList>
            <person name="Lee N."/>
            <person name="Cho B.-K."/>
        </authorList>
    </citation>
    <scope>NUCLEOTIDE SEQUENCE [LARGE SCALE GENOMIC DNA]</scope>
    <source>
        <strain evidence="1 2">ATCC 12853</strain>
    </source>
</reference>
<evidence type="ECO:0000313" key="2">
    <source>
        <dbReference type="Proteomes" id="UP000325529"/>
    </source>
</evidence>
<dbReference type="Proteomes" id="UP000325529">
    <property type="component" value="Chromosome"/>
</dbReference>
<keyword evidence="2" id="KW-1185">Reference proteome</keyword>
<sequence>MMGRGQLDQDQLTQDVRGLSDEAAVQALAAVVEELGLLDAARRYDWDDAELGETLDAGYVAEYLSPAQPVASEGELARTTLMYAASLGEDMARTVKEAADFARSPGERSLFVTIGVPVLVVVLLQTEVLVKRDTRGKWSLTIHKKAMKDAALGRVFTALLSRIGGGQ</sequence>
<name>A0A5J6G869_STRKN</name>
<evidence type="ECO:0000313" key="1">
    <source>
        <dbReference type="EMBL" id="QEU91193.1"/>
    </source>
</evidence>
<gene>
    <name evidence="1" type="ORF">CP970_10110</name>
</gene>
<dbReference type="KEGG" id="ska:CP970_10110"/>
<proteinExistence type="predicted"/>
<organism evidence="1 2">
    <name type="scientific">Streptomyces kanamyceticus</name>
    <dbReference type="NCBI Taxonomy" id="1967"/>
    <lineage>
        <taxon>Bacteria</taxon>
        <taxon>Bacillati</taxon>
        <taxon>Actinomycetota</taxon>
        <taxon>Actinomycetes</taxon>
        <taxon>Kitasatosporales</taxon>
        <taxon>Streptomycetaceae</taxon>
        <taxon>Streptomyces</taxon>
    </lineage>
</organism>
<dbReference type="EMBL" id="CP023699">
    <property type="protein sequence ID" value="QEU91193.1"/>
    <property type="molecule type" value="Genomic_DNA"/>
</dbReference>
<accession>A0A5J6G869</accession>
<protein>
    <submittedName>
        <fullName evidence="1">Uncharacterized protein</fullName>
    </submittedName>
</protein>